<reference evidence="1 2" key="1">
    <citation type="submission" date="2019-03" db="EMBL/GenBank/DDBJ databases">
        <title>Single cell metagenomics reveals metabolic interactions within the superorganism composed of flagellate Streblomastix strix and complex community of Bacteroidetes bacteria on its surface.</title>
        <authorList>
            <person name="Treitli S.C."/>
            <person name="Kolisko M."/>
            <person name="Husnik F."/>
            <person name="Keeling P."/>
            <person name="Hampl V."/>
        </authorList>
    </citation>
    <scope>NUCLEOTIDE SEQUENCE [LARGE SCALE GENOMIC DNA]</scope>
    <source>
        <strain evidence="1">ST1C</strain>
    </source>
</reference>
<dbReference type="OrthoDB" id="415023at2759"/>
<organism evidence="1 2">
    <name type="scientific">Streblomastix strix</name>
    <dbReference type="NCBI Taxonomy" id="222440"/>
    <lineage>
        <taxon>Eukaryota</taxon>
        <taxon>Metamonada</taxon>
        <taxon>Preaxostyla</taxon>
        <taxon>Oxymonadida</taxon>
        <taxon>Streblomastigidae</taxon>
        <taxon>Streblomastix</taxon>
    </lineage>
</organism>
<dbReference type="EMBL" id="SNRW01007233">
    <property type="protein sequence ID" value="KAA6381595.1"/>
    <property type="molecule type" value="Genomic_DNA"/>
</dbReference>
<dbReference type="Gene3D" id="3.90.70.80">
    <property type="match status" value="1"/>
</dbReference>
<dbReference type="Proteomes" id="UP000324800">
    <property type="component" value="Unassembled WGS sequence"/>
</dbReference>
<gene>
    <name evidence="1" type="ORF">EZS28_022879</name>
</gene>
<evidence type="ECO:0000313" key="2">
    <source>
        <dbReference type="Proteomes" id="UP000324800"/>
    </source>
</evidence>
<dbReference type="AlphaFoldDB" id="A0A5J4VGJ2"/>
<comment type="caution">
    <text evidence="1">The sequence shown here is derived from an EMBL/GenBank/DDBJ whole genome shotgun (WGS) entry which is preliminary data.</text>
</comment>
<accession>A0A5J4VGJ2</accession>
<protein>
    <submittedName>
        <fullName evidence="1">Uncharacterized protein</fullName>
    </submittedName>
</protein>
<proteinExistence type="predicted"/>
<sequence>MKNKKSFDNGQIADNLQQFREDIENIGGFVRNNRGQGNYQLQRLGVNASSIRRDVCEYLLSHKNLQNDFFDEEQSLQDYAAEMSNDGIYRDGMIFGPICDLFHIRLRIRMIGNVIKEQGRETNPVVDLGYIGRIHYVSVHFQ</sequence>
<evidence type="ECO:0000313" key="1">
    <source>
        <dbReference type="EMBL" id="KAA6381595.1"/>
    </source>
</evidence>
<dbReference type="CDD" id="cd22758">
    <property type="entry name" value="OTU_232R-like"/>
    <property type="match status" value="1"/>
</dbReference>
<name>A0A5J4VGJ2_9EUKA</name>